<dbReference type="Proteomes" id="UP001066276">
    <property type="component" value="Chromosome 1_2"/>
</dbReference>
<dbReference type="EMBL" id="JANPWB010000002">
    <property type="protein sequence ID" value="KAJ1207114.1"/>
    <property type="molecule type" value="Genomic_DNA"/>
</dbReference>
<reference evidence="1" key="1">
    <citation type="journal article" date="2022" name="bioRxiv">
        <title>Sequencing and chromosome-scale assembly of the giantPleurodeles waltlgenome.</title>
        <authorList>
            <person name="Brown T."/>
            <person name="Elewa A."/>
            <person name="Iarovenko S."/>
            <person name="Subramanian E."/>
            <person name="Araus A.J."/>
            <person name="Petzold A."/>
            <person name="Susuki M."/>
            <person name="Suzuki K.-i.T."/>
            <person name="Hayashi T."/>
            <person name="Toyoda A."/>
            <person name="Oliveira C."/>
            <person name="Osipova E."/>
            <person name="Leigh N.D."/>
            <person name="Simon A."/>
            <person name="Yun M.H."/>
        </authorList>
    </citation>
    <scope>NUCLEOTIDE SEQUENCE</scope>
    <source>
        <strain evidence="1">20211129_DDA</strain>
        <tissue evidence="1">Liver</tissue>
    </source>
</reference>
<name>A0AAV7W4R4_PLEWA</name>
<protein>
    <submittedName>
        <fullName evidence="1">Uncharacterized protein</fullName>
    </submittedName>
</protein>
<gene>
    <name evidence="1" type="ORF">NDU88_002506</name>
</gene>
<accession>A0AAV7W4R4</accession>
<comment type="caution">
    <text evidence="1">The sequence shown here is derived from an EMBL/GenBank/DDBJ whole genome shotgun (WGS) entry which is preliminary data.</text>
</comment>
<keyword evidence="2" id="KW-1185">Reference proteome</keyword>
<evidence type="ECO:0000313" key="2">
    <source>
        <dbReference type="Proteomes" id="UP001066276"/>
    </source>
</evidence>
<evidence type="ECO:0000313" key="1">
    <source>
        <dbReference type="EMBL" id="KAJ1207114.1"/>
    </source>
</evidence>
<proteinExistence type="predicted"/>
<organism evidence="1 2">
    <name type="scientific">Pleurodeles waltl</name>
    <name type="common">Iberian ribbed newt</name>
    <dbReference type="NCBI Taxonomy" id="8319"/>
    <lineage>
        <taxon>Eukaryota</taxon>
        <taxon>Metazoa</taxon>
        <taxon>Chordata</taxon>
        <taxon>Craniata</taxon>
        <taxon>Vertebrata</taxon>
        <taxon>Euteleostomi</taxon>
        <taxon>Amphibia</taxon>
        <taxon>Batrachia</taxon>
        <taxon>Caudata</taxon>
        <taxon>Salamandroidea</taxon>
        <taxon>Salamandridae</taxon>
        <taxon>Pleurodelinae</taxon>
        <taxon>Pleurodeles</taxon>
    </lineage>
</organism>
<sequence length="134" mass="14273">MAQSHDAAAVREALRLLGEASRADLLMPGVLDEAWVSMMLPMRVASSGVVAAMAACGLPDRAKRKKPVGVGDAACPPCQTPNRALSCWDLIGLLGLAMRASTGFETMTADRTCNPGHCRQNEKTKYARNLDNVC</sequence>
<dbReference type="AlphaFoldDB" id="A0AAV7W4R4"/>